<dbReference type="STRING" id="698738.OLEAN_C03600"/>
<evidence type="ECO:0000256" key="3">
    <source>
        <dbReference type="ARBA" id="ARBA00023237"/>
    </source>
</evidence>
<dbReference type="InterPro" id="IPR011514">
    <property type="entry name" value="Secretin_N_2"/>
</dbReference>
<dbReference type="GO" id="GO:0015627">
    <property type="term" value="C:type II protein secretion system complex"/>
    <property type="evidence" value="ECO:0007669"/>
    <property type="project" value="TreeGrafter"/>
</dbReference>
<evidence type="ECO:0000256" key="2">
    <source>
        <dbReference type="ARBA" id="ARBA00023136"/>
    </source>
</evidence>
<dbReference type="InterPro" id="IPR001775">
    <property type="entry name" value="GspD/PilQ"/>
</dbReference>
<feature type="compositionally biased region" description="Low complexity" evidence="4">
    <location>
        <begin position="181"/>
        <end position="195"/>
    </location>
</feature>
<organism evidence="7 8">
    <name type="scientific">Oleispira antarctica RB-8</name>
    <dbReference type="NCBI Taxonomy" id="698738"/>
    <lineage>
        <taxon>Bacteria</taxon>
        <taxon>Pseudomonadati</taxon>
        <taxon>Pseudomonadota</taxon>
        <taxon>Gammaproteobacteria</taxon>
        <taxon>Oceanospirillales</taxon>
        <taxon>Oceanospirillaceae</taxon>
        <taxon>Oleispira</taxon>
    </lineage>
</organism>
<dbReference type="InterPro" id="IPR050810">
    <property type="entry name" value="Bact_Secretion_Sys_Channel"/>
</dbReference>
<dbReference type="NCBIfam" id="TIGR02519">
    <property type="entry name" value="pilus_MshL"/>
    <property type="match status" value="1"/>
</dbReference>
<dbReference type="GO" id="GO:0009306">
    <property type="term" value="P:protein secretion"/>
    <property type="evidence" value="ECO:0007669"/>
    <property type="project" value="InterPro"/>
</dbReference>
<dbReference type="InterPro" id="IPR011662">
    <property type="entry name" value="Secretin/TonB_short_N"/>
</dbReference>
<reference evidence="7 8" key="1">
    <citation type="journal article" date="2013" name="Nat. Commun.">
        <title>Genome sequence and functional genomic analysis of the oil-degrading bacterium Oleispira antarctica.</title>
        <authorList>
            <person name="Kube M."/>
            <person name="Chernikova T.N."/>
            <person name="Al-Ramahi Y."/>
            <person name="Beloqui A."/>
            <person name="Lopez-Cortez N."/>
            <person name="Guazzaroni M.E."/>
            <person name="Heipieper H.J."/>
            <person name="Klages S."/>
            <person name="Kotsyurbenko O.R."/>
            <person name="Langer I."/>
            <person name="Nechitaylo T.Y."/>
            <person name="Lunsdorf H."/>
            <person name="Fernandez M."/>
            <person name="Juarez S."/>
            <person name="Ciordia S."/>
            <person name="Singer A."/>
            <person name="Kagan O."/>
            <person name="Egorova O."/>
            <person name="Petit P.A."/>
            <person name="Stogios P."/>
            <person name="Kim Y."/>
            <person name="Tchigvintsev A."/>
            <person name="Flick R."/>
            <person name="Denaro R."/>
            <person name="Genovese M."/>
            <person name="Albar J.P."/>
            <person name="Reva O.N."/>
            <person name="Martinez-Gomariz M."/>
            <person name="Tran H."/>
            <person name="Ferrer M."/>
            <person name="Savchenko A."/>
            <person name="Yakunin A.F."/>
            <person name="Yakimov M.M."/>
            <person name="Golyshina O.V."/>
            <person name="Reinhardt R."/>
            <person name="Golyshin P.N."/>
        </authorList>
    </citation>
    <scope>NUCLEOTIDE SEQUENCE [LARGE SCALE GENOMIC DNA]</scope>
</reference>
<evidence type="ECO:0000256" key="5">
    <source>
        <dbReference type="SAM" id="SignalP"/>
    </source>
</evidence>
<dbReference type="AlphaFoldDB" id="R4YJM9"/>
<sequence>MKNRALTILILSLVMASCANNSQKKEEPEVVEPLLVWHEDSDENIESNDEQQFIEQLLPPEPELIVEEGRFDISAKNTEVKSFLMSLVHETDFNIILHEGLEGTVSFNLKNVTVLETLDAVRDVYGYDYSISSYGIQVFPRTIQTRIFPINYLNVSRSGSSGMWVSSGQVTSKDSSERSGDSNTTSSSTAAINSTQVNTNSSTDFWGQLTITLNMMIEGKDNTSIVVDPQSGMVVVKGMPNTIRDIENFLERAELSVGKQVLIEAKILEVSLNEGFQSGIQWNTFGEGRTGVVGDTNRELVGSMASELLSNPDEIGGVFNINFNYEDFTGVIELLETQGDVKVLSSPRIATVNNQKAVIKVGTDEYFVTELKSSTTTSGSSTTSFPEVIFTPFFSGIALDVTPQIGEEKDVILHVHPTITEVSERQKNVQLSTGTLSVPLAYSTVRETDSIIRAKSGQVVVIGGLMQNQKRVTSSGIPYLRDIPLIGALFGQNRETTVQSELVILIQPRVVDSRFHHEEMERINDRFSSMPRGSKL</sequence>
<keyword evidence="5" id="KW-0732">Signal</keyword>
<dbReference type="PATRIC" id="fig|698738.3.peg.373"/>
<evidence type="ECO:0000259" key="6">
    <source>
        <dbReference type="SMART" id="SM00965"/>
    </source>
</evidence>
<feature type="compositionally biased region" description="Low complexity" evidence="4">
    <location>
        <begin position="159"/>
        <end position="170"/>
    </location>
</feature>
<dbReference type="GO" id="GO:0019867">
    <property type="term" value="C:outer membrane"/>
    <property type="evidence" value="ECO:0007669"/>
    <property type="project" value="InterPro"/>
</dbReference>
<feature type="region of interest" description="Disordered" evidence="4">
    <location>
        <begin position="159"/>
        <end position="200"/>
    </location>
</feature>
<evidence type="ECO:0000256" key="1">
    <source>
        <dbReference type="ARBA" id="ARBA00022448"/>
    </source>
</evidence>
<keyword evidence="8" id="KW-1185">Reference proteome</keyword>
<dbReference type="HOGENOM" id="CLU_006756_3_1_6"/>
<keyword evidence="1" id="KW-0813">Transport</keyword>
<feature type="chain" id="PRO_5004383152" evidence="5">
    <location>
        <begin position="22"/>
        <end position="536"/>
    </location>
</feature>
<dbReference type="InterPro" id="IPR004846">
    <property type="entry name" value="T2SS/T3SS_dom"/>
</dbReference>
<dbReference type="Gene3D" id="3.30.1370.130">
    <property type="match status" value="1"/>
</dbReference>
<dbReference type="PANTHER" id="PTHR30332:SF17">
    <property type="entry name" value="TYPE IV PILIATION SYSTEM PROTEIN DR_0774-RELATED"/>
    <property type="match status" value="1"/>
</dbReference>
<feature type="domain" description="Secretin/TonB short N-terminal" evidence="6">
    <location>
        <begin position="93"/>
        <end position="141"/>
    </location>
</feature>
<dbReference type="EMBL" id="FO203512">
    <property type="protein sequence ID" value="CCK74536.1"/>
    <property type="molecule type" value="Genomic_DNA"/>
</dbReference>
<accession>R4YJM9</accession>
<dbReference type="SMART" id="SM00965">
    <property type="entry name" value="STN"/>
    <property type="match status" value="1"/>
</dbReference>
<dbReference type="InterPro" id="IPR013358">
    <property type="entry name" value="Pilus_biogenesis_MshL"/>
</dbReference>
<dbReference type="PROSITE" id="PS51257">
    <property type="entry name" value="PROKAR_LIPOPROTEIN"/>
    <property type="match status" value="1"/>
</dbReference>
<dbReference type="KEGG" id="oai:OLEAN_C03600"/>
<keyword evidence="3" id="KW-0998">Cell outer membrane</keyword>
<dbReference type="PANTHER" id="PTHR30332">
    <property type="entry name" value="PROBABLE GENERAL SECRETION PATHWAY PROTEIN D"/>
    <property type="match status" value="1"/>
</dbReference>
<evidence type="ECO:0000313" key="8">
    <source>
        <dbReference type="Proteomes" id="UP000032749"/>
    </source>
</evidence>
<dbReference type="Proteomes" id="UP000032749">
    <property type="component" value="Chromosome"/>
</dbReference>
<keyword evidence="2" id="KW-0472">Membrane</keyword>
<dbReference type="OrthoDB" id="9775455at2"/>
<dbReference type="Pfam" id="PF07655">
    <property type="entry name" value="Secretin_N_2"/>
    <property type="match status" value="1"/>
</dbReference>
<dbReference type="GO" id="GO:0009297">
    <property type="term" value="P:pilus assembly"/>
    <property type="evidence" value="ECO:0007669"/>
    <property type="project" value="InterPro"/>
</dbReference>
<evidence type="ECO:0000256" key="4">
    <source>
        <dbReference type="SAM" id="MobiDB-lite"/>
    </source>
</evidence>
<dbReference type="Pfam" id="PF00263">
    <property type="entry name" value="Secretin"/>
    <property type="match status" value="1"/>
</dbReference>
<feature type="signal peptide" evidence="5">
    <location>
        <begin position="1"/>
        <end position="21"/>
    </location>
</feature>
<name>R4YJM9_OLEAN</name>
<dbReference type="PRINTS" id="PR00811">
    <property type="entry name" value="BCTERIALGSPD"/>
</dbReference>
<protein>
    <submittedName>
        <fullName evidence="7">MSHA biogenesis protein MshL</fullName>
    </submittedName>
</protein>
<gene>
    <name evidence="7" type="primary">mshL</name>
    <name evidence="7" type="ORF">OLEAN_C03600</name>
</gene>
<proteinExistence type="predicted"/>
<evidence type="ECO:0000313" key="7">
    <source>
        <dbReference type="EMBL" id="CCK74536.1"/>
    </source>
</evidence>